<dbReference type="Gene3D" id="3.30.1150.10">
    <property type="match status" value="1"/>
</dbReference>
<keyword evidence="8" id="KW-1133">Transmembrane helix</keyword>
<feature type="region of interest" description="Disordered" evidence="10">
    <location>
        <begin position="51"/>
        <end position="76"/>
    </location>
</feature>
<keyword evidence="4" id="KW-1003">Cell membrane</keyword>
<sequence>MAFHSTRSDRAKAAILTLLLQGGLFYALLIGLAGDPAVRTPEPAMVAITLPDLPAPPPPPPARRAPRPQGAAAPPNRVAKATPIVIPPPVIPVIVLPPVVAAPVAGLAADSDAGAAPVAGPGSGGGGAGSGTGVGADGDGDGGGGTHARWLKGRISSGDYPRAAVEAGLGGQLVARYTIGANGRVLRCDVVESSGSAVLDETTCALVVKRFRYRPARDAAGRAVGDVVYEDHNWVFERRVEREE</sequence>
<feature type="compositionally biased region" description="Low complexity" evidence="10">
    <location>
        <begin position="67"/>
        <end position="76"/>
    </location>
</feature>
<dbReference type="GO" id="GO:0015031">
    <property type="term" value="P:protein transport"/>
    <property type="evidence" value="ECO:0007669"/>
    <property type="project" value="UniProtKB-KW"/>
</dbReference>
<evidence type="ECO:0000313" key="13">
    <source>
        <dbReference type="Proteomes" id="UP000481327"/>
    </source>
</evidence>
<evidence type="ECO:0000256" key="8">
    <source>
        <dbReference type="ARBA" id="ARBA00022989"/>
    </source>
</evidence>
<comment type="subcellular location">
    <subcellularLocation>
        <location evidence="1">Cell inner membrane</location>
        <topology evidence="1">Single-pass membrane protein</topology>
        <orientation evidence="1">Periplasmic side</orientation>
    </subcellularLocation>
</comment>
<feature type="domain" description="TonB C-terminal" evidence="11">
    <location>
        <begin position="145"/>
        <end position="241"/>
    </location>
</feature>
<dbReference type="GO" id="GO:0031992">
    <property type="term" value="F:energy transducer activity"/>
    <property type="evidence" value="ECO:0007669"/>
    <property type="project" value="TreeGrafter"/>
</dbReference>
<evidence type="ECO:0000256" key="4">
    <source>
        <dbReference type="ARBA" id="ARBA00022475"/>
    </source>
</evidence>
<proteinExistence type="inferred from homology"/>
<dbReference type="PANTHER" id="PTHR33446">
    <property type="entry name" value="PROTEIN TONB-RELATED"/>
    <property type="match status" value="1"/>
</dbReference>
<keyword evidence="6" id="KW-0812">Transmembrane</keyword>
<protein>
    <submittedName>
        <fullName evidence="12">TonB family protein</fullName>
    </submittedName>
</protein>
<dbReference type="InterPro" id="IPR051045">
    <property type="entry name" value="TonB-dependent_transducer"/>
</dbReference>
<keyword evidence="5" id="KW-0997">Cell inner membrane</keyword>
<feature type="region of interest" description="Disordered" evidence="10">
    <location>
        <begin position="112"/>
        <end position="150"/>
    </location>
</feature>
<feature type="compositionally biased region" description="Gly residues" evidence="10">
    <location>
        <begin position="121"/>
        <end position="146"/>
    </location>
</feature>
<evidence type="ECO:0000256" key="9">
    <source>
        <dbReference type="ARBA" id="ARBA00023136"/>
    </source>
</evidence>
<dbReference type="NCBIfam" id="TIGR01352">
    <property type="entry name" value="tonB_Cterm"/>
    <property type="match status" value="1"/>
</dbReference>
<evidence type="ECO:0000313" key="12">
    <source>
        <dbReference type="EMBL" id="MQT16970.1"/>
    </source>
</evidence>
<dbReference type="Pfam" id="PF03544">
    <property type="entry name" value="TonB_C"/>
    <property type="match status" value="1"/>
</dbReference>
<evidence type="ECO:0000256" key="10">
    <source>
        <dbReference type="SAM" id="MobiDB-lite"/>
    </source>
</evidence>
<accession>A0A7C9GPT0</accession>
<dbReference type="GO" id="GO:0055085">
    <property type="term" value="P:transmembrane transport"/>
    <property type="evidence" value="ECO:0007669"/>
    <property type="project" value="InterPro"/>
</dbReference>
<comment type="caution">
    <text evidence="12">The sequence shown here is derived from an EMBL/GenBank/DDBJ whole genome shotgun (WGS) entry which is preliminary data.</text>
</comment>
<dbReference type="InterPro" id="IPR006260">
    <property type="entry name" value="TonB/TolA_C"/>
</dbReference>
<comment type="similarity">
    <text evidence="2">Belongs to the TonB family.</text>
</comment>
<name>A0A7C9GPT0_9SPHN</name>
<reference evidence="12 13" key="1">
    <citation type="submission" date="2019-09" db="EMBL/GenBank/DDBJ databases">
        <title>Polymorphobacter sp. isolated from a lake in China.</title>
        <authorList>
            <person name="Liu Z."/>
        </authorList>
    </citation>
    <scope>NUCLEOTIDE SEQUENCE [LARGE SCALE GENOMIC DNA]</scope>
    <source>
        <strain evidence="12 13">D40P</strain>
    </source>
</reference>
<dbReference type="RefSeq" id="WP_152577400.1">
    <property type="nucleotide sequence ID" value="NZ_JAATJI010000001.1"/>
</dbReference>
<dbReference type="GO" id="GO:0098797">
    <property type="term" value="C:plasma membrane protein complex"/>
    <property type="evidence" value="ECO:0007669"/>
    <property type="project" value="TreeGrafter"/>
</dbReference>
<evidence type="ECO:0000256" key="2">
    <source>
        <dbReference type="ARBA" id="ARBA00006555"/>
    </source>
</evidence>
<dbReference type="InterPro" id="IPR037682">
    <property type="entry name" value="TonB_C"/>
</dbReference>
<dbReference type="SUPFAM" id="SSF74653">
    <property type="entry name" value="TolA/TonB C-terminal domain"/>
    <property type="match status" value="1"/>
</dbReference>
<keyword evidence="13" id="KW-1185">Reference proteome</keyword>
<dbReference type="OrthoDB" id="7390536at2"/>
<keyword evidence="7" id="KW-0653">Protein transport</keyword>
<organism evidence="12 13">
    <name type="scientific">Sandarakinorhabdus fusca</name>
    <dbReference type="NCBI Taxonomy" id="1439888"/>
    <lineage>
        <taxon>Bacteria</taxon>
        <taxon>Pseudomonadati</taxon>
        <taxon>Pseudomonadota</taxon>
        <taxon>Alphaproteobacteria</taxon>
        <taxon>Sphingomonadales</taxon>
        <taxon>Sphingosinicellaceae</taxon>
        <taxon>Sandarakinorhabdus</taxon>
    </lineage>
</organism>
<feature type="compositionally biased region" description="Pro residues" evidence="10">
    <location>
        <begin position="53"/>
        <end position="63"/>
    </location>
</feature>
<evidence type="ECO:0000256" key="6">
    <source>
        <dbReference type="ARBA" id="ARBA00022692"/>
    </source>
</evidence>
<dbReference type="EMBL" id="WIOL01000002">
    <property type="protein sequence ID" value="MQT16970.1"/>
    <property type="molecule type" value="Genomic_DNA"/>
</dbReference>
<evidence type="ECO:0000256" key="3">
    <source>
        <dbReference type="ARBA" id="ARBA00022448"/>
    </source>
</evidence>
<gene>
    <name evidence="12" type="ORF">F3168_06830</name>
</gene>
<dbReference type="AlphaFoldDB" id="A0A7C9GPT0"/>
<dbReference type="PANTHER" id="PTHR33446:SF2">
    <property type="entry name" value="PROTEIN TONB"/>
    <property type="match status" value="1"/>
</dbReference>
<evidence type="ECO:0000256" key="7">
    <source>
        <dbReference type="ARBA" id="ARBA00022927"/>
    </source>
</evidence>
<keyword evidence="9" id="KW-0472">Membrane</keyword>
<evidence type="ECO:0000256" key="5">
    <source>
        <dbReference type="ARBA" id="ARBA00022519"/>
    </source>
</evidence>
<keyword evidence="3" id="KW-0813">Transport</keyword>
<dbReference type="Proteomes" id="UP000481327">
    <property type="component" value="Unassembled WGS sequence"/>
</dbReference>
<dbReference type="PROSITE" id="PS52015">
    <property type="entry name" value="TONB_CTD"/>
    <property type="match status" value="1"/>
</dbReference>
<evidence type="ECO:0000259" key="11">
    <source>
        <dbReference type="PROSITE" id="PS52015"/>
    </source>
</evidence>
<evidence type="ECO:0000256" key="1">
    <source>
        <dbReference type="ARBA" id="ARBA00004383"/>
    </source>
</evidence>